<evidence type="ECO:0000256" key="3">
    <source>
        <dbReference type="ARBA" id="ARBA00006263"/>
    </source>
</evidence>
<dbReference type="GO" id="GO:0005886">
    <property type="term" value="C:plasma membrane"/>
    <property type="evidence" value="ECO:0007669"/>
    <property type="project" value="UniProtKB-SubCell"/>
</dbReference>
<evidence type="ECO:0000256" key="9">
    <source>
        <dbReference type="HAMAP-Rule" id="MF_00024"/>
    </source>
</evidence>
<accession>A0AA44BC76</accession>
<dbReference type="InterPro" id="IPR004485">
    <property type="entry name" value="Cobalamin_biosynth_CobD/CbiB"/>
</dbReference>
<dbReference type="PANTHER" id="PTHR34308">
    <property type="entry name" value="COBALAMIN BIOSYNTHESIS PROTEIN CBIB"/>
    <property type="match status" value="1"/>
</dbReference>
<evidence type="ECO:0000256" key="8">
    <source>
        <dbReference type="ARBA" id="ARBA00023136"/>
    </source>
</evidence>
<gene>
    <name evidence="9 10" type="primary">cobD</name>
    <name evidence="10" type="ORF">ISALK_01185</name>
</gene>
<evidence type="ECO:0000256" key="2">
    <source>
        <dbReference type="ARBA" id="ARBA00004953"/>
    </source>
</evidence>
<comment type="subcellular location">
    <subcellularLocation>
        <location evidence="1 9">Cell membrane</location>
        <topology evidence="1 9">Multi-pass membrane protein</topology>
    </subcellularLocation>
</comment>
<evidence type="ECO:0000313" key="10">
    <source>
        <dbReference type="EMBL" id="NBG87104.1"/>
    </source>
</evidence>
<comment type="caution">
    <text evidence="9">Lacks conserved residue(s) required for the propagation of feature annotation.</text>
</comment>
<dbReference type="GO" id="GO:0048472">
    <property type="term" value="F:threonine-phosphate decarboxylase activity"/>
    <property type="evidence" value="ECO:0007669"/>
    <property type="project" value="InterPro"/>
</dbReference>
<dbReference type="RefSeq" id="WP_160718406.1">
    <property type="nucleotide sequence ID" value="NZ_SUMG01000001.1"/>
</dbReference>
<organism evidence="10 11">
    <name type="scientific">Isachenkonia alkalipeptolytica</name>
    <dbReference type="NCBI Taxonomy" id="2565777"/>
    <lineage>
        <taxon>Bacteria</taxon>
        <taxon>Bacillati</taxon>
        <taxon>Bacillota</taxon>
        <taxon>Clostridia</taxon>
        <taxon>Eubacteriales</taxon>
        <taxon>Clostridiaceae</taxon>
        <taxon>Isachenkonia</taxon>
    </lineage>
</organism>
<keyword evidence="6 9" id="KW-0812">Transmembrane</keyword>
<dbReference type="PANTHER" id="PTHR34308:SF1">
    <property type="entry name" value="COBALAMIN BIOSYNTHESIS PROTEIN CBIB"/>
    <property type="match status" value="1"/>
</dbReference>
<dbReference type="GO" id="GO:0015420">
    <property type="term" value="F:ABC-type vitamin B12 transporter activity"/>
    <property type="evidence" value="ECO:0007669"/>
    <property type="project" value="UniProtKB-UniRule"/>
</dbReference>
<keyword evidence="8 9" id="KW-0472">Membrane</keyword>
<dbReference type="Pfam" id="PF03186">
    <property type="entry name" value="CobD_Cbib"/>
    <property type="match status" value="1"/>
</dbReference>
<comment type="function">
    <text evidence="9">Converts cobyric acid to cobinamide by the addition of aminopropanol on the F carboxylic group.</text>
</comment>
<dbReference type="EMBL" id="SUMG01000001">
    <property type="protein sequence ID" value="NBG87104.1"/>
    <property type="molecule type" value="Genomic_DNA"/>
</dbReference>
<evidence type="ECO:0000256" key="5">
    <source>
        <dbReference type="ARBA" id="ARBA00022573"/>
    </source>
</evidence>
<evidence type="ECO:0000313" key="11">
    <source>
        <dbReference type="Proteomes" id="UP000449710"/>
    </source>
</evidence>
<keyword evidence="11" id="KW-1185">Reference proteome</keyword>
<comment type="pathway">
    <text evidence="2 9">Cofactor biosynthesis; adenosylcobalamin biosynthesis.</text>
</comment>
<proteinExistence type="inferred from homology"/>
<comment type="caution">
    <text evidence="10">The sequence shown here is derived from an EMBL/GenBank/DDBJ whole genome shotgun (WGS) entry which is preliminary data.</text>
</comment>
<evidence type="ECO:0000256" key="6">
    <source>
        <dbReference type="ARBA" id="ARBA00022692"/>
    </source>
</evidence>
<dbReference type="AlphaFoldDB" id="A0AA44BC76"/>
<reference evidence="10 11" key="1">
    <citation type="submission" date="2019-04" db="EMBL/GenBank/DDBJ databases">
        <title>Isachenkonia alkalipeptolytica gen. nov. sp. nov. a new anaerobic, alkiliphilic organothrophic bacterium capable to reduce synthesized ferrihydrite isolated from a soda lake.</title>
        <authorList>
            <person name="Toshchakov S.V."/>
            <person name="Zavarzina D.G."/>
            <person name="Zhilina T.N."/>
            <person name="Kostrikina N.A."/>
            <person name="Kublanov I.V."/>
        </authorList>
    </citation>
    <scope>NUCLEOTIDE SEQUENCE [LARGE SCALE GENOMIC DNA]</scope>
    <source>
        <strain evidence="10 11">Z-1701</strain>
    </source>
</reference>
<keyword evidence="5 9" id="KW-0169">Cobalamin biosynthesis</keyword>
<dbReference type="HAMAP" id="MF_00024">
    <property type="entry name" value="CobD_CbiB"/>
    <property type="match status" value="1"/>
</dbReference>
<evidence type="ECO:0000256" key="1">
    <source>
        <dbReference type="ARBA" id="ARBA00004651"/>
    </source>
</evidence>
<feature type="transmembrane region" description="Helical" evidence="9">
    <location>
        <begin position="51"/>
        <end position="74"/>
    </location>
</feature>
<name>A0AA44BC76_9CLOT</name>
<keyword evidence="7 9" id="KW-1133">Transmembrane helix</keyword>
<comment type="similarity">
    <text evidence="3 9">Belongs to the CobD/CbiB family.</text>
</comment>
<evidence type="ECO:0000256" key="4">
    <source>
        <dbReference type="ARBA" id="ARBA00022475"/>
    </source>
</evidence>
<dbReference type="GO" id="GO:0009236">
    <property type="term" value="P:cobalamin biosynthetic process"/>
    <property type="evidence" value="ECO:0007669"/>
    <property type="project" value="UniProtKB-UniRule"/>
</dbReference>
<evidence type="ECO:0000256" key="7">
    <source>
        <dbReference type="ARBA" id="ARBA00022989"/>
    </source>
</evidence>
<feature type="transmembrane region" description="Helical" evidence="9">
    <location>
        <begin position="300"/>
        <end position="319"/>
    </location>
</feature>
<dbReference type="Proteomes" id="UP000449710">
    <property type="component" value="Unassembled WGS sequence"/>
</dbReference>
<dbReference type="NCBIfam" id="TIGR00380">
    <property type="entry name" value="cobal_cbiB"/>
    <property type="match status" value="1"/>
</dbReference>
<keyword evidence="4 9" id="KW-1003">Cell membrane</keyword>
<protein>
    <recommendedName>
        <fullName evidence="9">Cobalamin biosynthesis protein CobD</fullName>
    </recommendedName>
</protein>
<sequence>MEWLMVIVFALILDRIFGDPVGMPHPVIYIGRLITLLEKGIRRQKSLSLKVAGFILALGVPLVVGVFIHGLLLLGDLLHPGLYWVITLYFLTSGIATECLKQEGMKVFDQLKKTNLKDARRRLSYLVGRNTEELSEEEVIKATVETVSENTIDGVLAPLFYIFLGIALGLPLELLWMYKAVNTLDSMVGYIQEPYKDIGYASAKLDDLLNLIPARLGSLLMLIFGAGSKKEFCDGLSTFRRDRRSHKSPNAGHPESVVAGILGIQLGGTHRYFGEVLEKPAIGISKRGPKLQDIPRAALIMYRAQYGFTVLWVTMYIFFNA</sequence>
<feature type="transmembrane region" description="Helical" evidence="9">
    <location>
        <begin position="159"/>
        <end position="178"/>
    </location>
</feature>